<evidence type="ECO:0000256" key="2">
    <source>
        <dbReference type="ARBA" id="ARBA00007639"/>
    </source>
</evidence>
<dbReference type="Pfam" id="PF13407">
    <property type="entry name" value="Peripla_BP_4"/>
    <property type="match status" value="1"/>
</dbReference>
<comment type="caution">
    <text evidence="6">The sequence shown here is derived from an EMBL/GenBank/DDBJ whole genome shotgun (WGS) entry which is preliminary data.</text>
</comment>
<dbReference type="Proteomes" id="UP001157186">
    <property type="component" value="Unassembled WGS sequence"/>
</dbReference>
<evidence type="ECO:0000256" key="1">
    <source>
        <dbReference type="ARBA" id="ARBA00004196"/>
    </source>
</evidence>
<evidence type="ECO:0000259" key="5">
    <source>
        <dbReference type="Pfam" id="PF13407"/>
    </source>
</evidence>
<comment type="similarity">
    <text evidence="2">Belongs to the bacterial solute-binding protein 2 family.</text>
</comment>
<feature type="domain" description="Periplasmic binding protein" evidence="5">
    <location>
        <begin position="40"/>
        <end position="265"/>
    </location>
</feature>
<evidence type="ECO:0000313" key="7">
    <source>
        <dbReference type="Proteomes" id="UP001157186"/>
    </source>
</evidence>
<keyword evidence="3 4" id="KW-0732">Signal</keyword>
<dbReference type="EMBL" id="BSST01000001">
    <property type="protein sequence ID" value="GLX80450.1"/>
    <property type="molecule type" value="Genomic_DNA"/>
</dbReference>
<proteinExistence type="inferred from homology"/>
<evidence type="ECO:0000256" key="3">
    <source>
        <dbReference type="ARBA" id="ARBA00022729"/>
    </source>
</evidence>
<organism evidence="6 7">
    <name type="scientific">Thalassotalea insulae</name>
    <dbReference type="NCBI Taxonomy" id="2056778"/>
    <lineage>
        <taxon>Bacteria</taxon>
        <taxon>Pseudomonadati</taxon>
        <taxon>Pseudomonadota</taxon>
        <taxon>Gammaproteobacteria</taxon>
        <taxon>Alteromonadales</taxon>
        <taxon>Colwelliaceae</taxon>
        <taxon>Thalassotalea</taxon>
    </lineage>
</organism>
<feature type="signal peptide" evidence="4">
    <location>
        <begin position="1"/>
        <end position="22"/>
    </location>
</feature>
<dbReference type="CDD" id="cd06324">
    <property type="entry name" value="PBP1_ABC_sugar_binding-like"/>
    <property type="match status" value="1"/>
</dbReference>
<dbReference type="PANTHER" id="PTHR46847:SF2">
    <property type="entry name" value="ABC TRANSPORTER SUGAR-BINDING PROTEIN"/>
    <property type="match status" value="1"/>
</dbReference>
<keyword evidence="7" id="KW-1185">Reference proteome</keyword>
<reference evidence="6 7" key="1">
    <citation type="submission" date="2023-03" db="EMBL/GenBank/DDBJ databases">
        <title>Draft genome sequence of Thalassotalea insulae KCTC 62186T.</title>
        <authorList>
            <person name="Sawabe T."/>
        </authorList>
    </citation>
    <scope>NUCLEOTIDE SEQUENCE [LARGE SCALE GENOMIC DNA]</scope>
    <source>
        <strain evidence="6 7">KCTC 62186</strain>
    </source>
</reference>
<evidence type="ECO:0000256" key="4">
    <source>
        <dbReference type="SAM" id="SignalP"/>
    </source>
</evidence>
<dbReference type="PANTHER" id="PTHR46847">
    <property type="entry name" value="D-ALLOSE-BINDING PERIPLASMIC PROTEIN-RELATED"/>
    <property type="match status" value="1"/>
</dbReference>
<protein>
    <recommendedName>
        <fullName evidence="5">Periplasmic binding protein domain-containing protein</fullName>
    </recommendedName>
</protein>
<dbReference type="RefSeq" id="WP_284246449.1">
    <property type="nucleotide sequence ID" value="NZ_BSST01000001.1"/>
</dbReference>
<feature type="chain" id="PRO_5045438132" description="Periplasmic binding protein domain-containing protein" evidence="4">
    <location>
        <begin position="23"/>
        <end position="364"/>
    </location>
</feature>
<dbReference type="Gene3D" id="3.40.50.2300">
    <property type="match status" value="2"/>
</dbReference>
<gene>
    <name evidence="6" type="ORF">tinsulaeT_37900</name>
</gene>
<name>A0ABQ6H084_9GAMM</name>
<dbReference type="InterPro" id="IPR025997">
    <property type="entry name" value="SBP_2_dom"/>
</dbReference>
<accession>A0ABQ6H084</accession>
<dbReference type="InterPro" id="IPR028082">
    <property type="entry name" value="Peripla_BP_I"/>
</dbReference>
<sequence>MRNYLRCLLLLAVLSVAISAQADSVKVVFLNPGYPEQNTTGNFWRNVSDFMQVAADDLSIELTTLYACRDHILMKSLVDKLISYQPDYVVLVNEKGVVSNMVRQLARHNISIFFLLNRLNKKEFDSLTGHEKQVIKGSVIPDNFIVGQQLLQQLVQRSEKISRDQTADNKVQPKYLLALQGDFTTPASLAREQGFKQAFAKTSSLYLLDSTVANWSKQQAYQKVTGLLKRSRIDIIWAANDAMAFGAKQAVDEAKLNYPVVIGGVNWDIGDVNYPLDISFGGHVTLGAYAMVMIKDIADKRLPEAQHHQIINIFAPSTAPYYQAFVKHLADRELAHYDFTVFTQQHPQHQAFSIVNLVSAFAAN</sequence>
<comment type="subcellular location">
    <subcellularLocation>
        <location evidence="1">Cell envelope</location>
    </subcellularLocation>
</comment>
<evidence type="ECO:0000313" key="6">
    <source>
        <dbReference type="EMBL" id="GLX80450.1"/>
    </source>
</evidence>
<dbReference type="SUPFAM" id="SSF53822">
    <property type="entry name" value="Periplasmic binding protein-like I"/>
    <property type="match status" value="1"/>
</dbReference>